<dbReference type="Gene3D" id="3.60.40.10">
    <property type="entry name" value="PPM-type phosphatase domain"/>
    <property type="match status" value="1"/>
</dbReference>
<dbReference type="SUPFAM" id="SSF81606">
    <property type="entry name" value="PP2C-like"/>
    <property type="match status" value="1"/>
</dbReference>
<evidence type="ECO:0000259" key="1">
    <source>
        <dbReference type="SMART" id="SM00331"/>
    </source>
</evidence>
<proteinExistence type="predicted"/>
<reference evidence="2" key="2">
    <citation type="submission" date="2021-04" db="EMBL/GenBank/DDBJ databases">
        <authorList>
            <person name="Gilroy R."/>
        </authorList>
    </citation>
    <scope>NUCLEOTIDE SEQUENCE</scope>
    <source>
        <strain evidence="2">ChiSjej1B19-8411</strain>
    </source>
</reference>
<comment type="caution">
    <text evidence="2">The sequence shown here is derived from an EMBL/GenBank/DDBJ whole genome shotgun (WGS) entry which is preliminary data.</text>
</comment>
<reference evidence="2" key="1">
    <citation type="journal article" date="2021" name="PeerJ">
        <title>Extensive microbial diversity within the chicken gut microbiome revealed by metagenomics and culture.</title>
        <authorList>
            <person name="Gilroy R."/>
            <person name="Ravi A."/>
            <person name="Getino M."/>
            <person name="Pursley I."/>
            <person name="Horton D.L."/>
            <person name="Alikhan N.F."/>
            <person name="Baker D."/>
            <person name="Gharbi K."/>
            <person name="Hall N."/>
            <person name="Watson M."/>
            <person name="Adriaenssens E.M."/>
            <person name="Foster-Nyarko E."/>
            <person name="Jarju S."/>
            <person name="Secka A."/>
            <person name="Antonio M."/>
            <person name="Oren A."/>
            <person name="Chaudhuri R.R."/>
            <person name="La Ragione R."/>
            <person name="Hildebrand F."/>
            <person name="Pallen M.J."/>
        </authorList>
    </citation>
    <scope>NUCLEOTIDE SEQUENCE</scope>
    <source>
        <strain evidence="2">ChiSjej1B19-8411</strain>
    </source>
</reference>
<dbReference type="AlphaFoldDB" id="A0A9D2B3T1"/>
<feature type="domain" description="PPM-type phosphatase" evidence="1">
    <location>
        <begin position="4"/>
        <end position="218"/>
    </location>
</feature>
<accession>A0A9D2B3T1</accession>
<dbReference type="SMART" id="SM00331">
    <property type="entry name" value="PP2C_SIG"/>
    <property type="match status" value="1"/>
</dbReference>
<evidence type="ECO:0000313" key="3">
    <source>
        <dbReference type="Proteomes" id="UP000886817"/>
    </source>
</evidence>
<dbReference type="PANTHER" id="PTHR35801:SF1">
    <property type="entry name" value="PHOSPHOSERINE PHOSPHATASE RSBX"/>
    <property type="match status" value="1"/>
</dbReference>
<gene>
    <name evidence="2" type="ORF">IAA45_07070</name>
</gene>
<protein>
    <submittedName>
        <fullName evidence="2">Serine/threonine-protein phosphatase</fullName>
    </submittedName>
</protein>
<name>A0A9D2B3T1_9FIRM</name>
<dbReference type="PANTHER" id="PTHR35801">
    <property type="entry name" value="PHOSPHOSERINE PHOSPHATASE RSBX"/>
    <property type="match status" value="1"/>
</dbReference>
<dbReference type="InterPro" id="IPR039248">
    <property type="entry name" value="Ptase_RsbX"/>
</dbReference>
<evidence type="ECO:0000313" key="2">
    <source>
        <dbReference type="EMBL" id="HIX59456.1"/>
    </source>
</evidence>
<dbReference type="Pfam" id="PF07228">
    <property type="entry name" value="SpoIIE"/>
    <property type="match status" value="1"/>
</dbReference>
<sequence>MSYTVDISWKSLNKYKEELCGDKVEVLDTEDSRILILADGMGSGVKANILATLTSRILGEMLREGARLADCVETVARTLPVCQERKVAYATFTILQIHRDGSVFLAEYENPACMFIRKGKLEKIPFRERIIGEKKIREAQFPAMPDDCFVVVSDGVIYAGAGSLLNYGWTWEAASEYALKCAGESLAASRLASRLADACSDLYEQRPGDDTTVAVARVRTAQFVNILTGPPADSQKDSHMVRTFMEQEGKKIIAGGATAEMAARILGRKIRTEASVLDRKIPPASVMEGVDLITEGALTLSAVRKLLQKYEQGEFDTDFFRELDQPLASSRLARILLEECTHLQLYVGTAVNTAHENQDLPFEISTRKILVQQLQELMEKMGRSVRIFYY</sequence>
<organism evidence="2 3">
    <name type="scientific">Candidatus Blautia gallistercoris</name>
    <dbReference type="NCBI Taxonomy" id="2838490"/>
    <lineage>
        <taxon>Bacteria</taxon>
        <taxon>Bacillati</taxon>
        <taxon>Bacillota</taxon>
        <taxon>Clostridia</taxon>
        <taxon>Lachnospirales</taxon>
        <taxon>Lachnospiraceae</taxon>
        <taxon>Blautia</taxon>
    </lineage>
</organism>
<dbReference type="InterPro" id="IPR001932">
    <property type="entry name" value="PPM-type_phosphatase-like_dom"/>
</dbReference>
<dbReference type="InterPro" id="IPR036457">
    <property type="entry name" value="PPM-type-like_dom_sf"/>
</dbReference>
<dbReference type="EMBL" id="DXEX01000155">
    <property type="protein sequence ID" value="HIX59456.1"/>
    <property type="molecule type" value="Genomic_DNA"/>
</dbReference>
<dbReference type="Proteomes" id="UP000886817">
    <property type="component" value="Unassembled WGS sequence"/>
</dbReference>